<dbReference type="Pfam" id="PF12937">
    <property type="entry name" value="F-box-like"/>
    <property type="match status" value="1"/>
</dbReference>
<dbReference type="SUPFAM" id="SSF81383">
    <property type="entry name" value="F-box domain"/>
    <property type="match status" value="1"/>
</dbReference>
<dbReference type="GO" id="GO:0009740">
    <property type="term" value="P:gibberellic acid mediated signaling pathway"/>
    <property type="evidence" value="ECO:0007669"/>
    <property type="project" value="TreeGrafter"/>
</dbReference>
<comment type="pathway">
    <text evidence="1">Protein modification; protein ubiquitination.</text>
</comment>
<dbReference type="Proteomes" id="UP000249390">
    <property type="component" value="Unassembled WGS sequence"/>
</dbReference>
<name>A0A328EAB6_9ASTE</name>
<gene>
    <name evidence="4" type="ORF">DM860_015586</name>
</gene>
<comment type="caution">
    <text evidence="4">The sequence shown here is derived from an EMBL/GenBank/DDBJ whole genome shotgun (WGS) entry which is preliminary data.</text>
</comment>
<keyword evidence="1" id="KW-0833">Ubl conjugation pathway</keyword>
<comment type="function">
    <text evidence="1">Acts as a component of a SCF E3 ubiquitin ligase complexes.</text>
</comment>
<accession>A0A328EAB6</accession>
<dbReference type="EMBL" id="NQVE01000025">
    <property type="protein sequence ID" value="RAL53549.1"/>
    <property type="molecule type" value="Genomic_DNA"/>
</dbReference>
<dbReference type="GO" id="GO:0005737">
    <property type="term" value="C:cytoplasm"/>
    <property type="evidence" value="ECO:0007669"/>
    <property type="project" value="TreeGrafter"/>
</dbReference>
<evidence type="ECO:0000313" key="5">
    <source>
        <dbReference type="Proteomes" id="UP000249390"/>
    </source>
</evidence>
<dbReference type="GO" id="GO:0031146">
    <property type="term" value="P:SCF-dependent proteasomal ubiquitin-dependent protein catabolic process"/>
    <property type="evidence" value="ECO:0007669"/>
    <property type="project" value="UniProtKB-UniRule"/>
</dbReference>
<dbReference type="GO" id="GO:0019005">
    <property type="term" value="C:SCF ubiquitin ligase complex"/>
    <property type="evidence" value="ECO:0007669"/>
    <property type="project" value="UniProtKB-UniRule"/>
</dbReference>
<dbReference type="PANTHER" id="PTHR12874:SF28">
    <property type="entry name" value="F-BOX PROTEIN"/>
    <property type="match status" value="1"/>
</dbReference>
<keyword evidence="5" id="KW-1185">Reference proteome</keyword>
<keyword evidence="1" id="KW-0539">Nucleus</keyword>
<evidence type="ECO:0000313" key="4">
    <source>
        <dbReference type="EMBL" id="RAL53549.1"/>
    </source>
</evidence>
<reference evidence="4 5" key="1">
    <citation type="submission" date="2018-06" db="EMBL/GenBank/DDBJ databases">
        <title>The Genome of Cuscuta australis (Dodder) Provides Insight into the Evolution of Plant Parasitism.</title>
        <authorList>
            <person name="Liu H."/>
        </authorList>
    </citation>
    <scope>NUCLEOTIDE SEQUENCE [LARGE SCALE GENOMIC DNA]</scope>
    <source>
        <strain evidence="5">cv. Yunnan</strain>
        <tissue evidence="4">Vines</tissue>
    </source>
</reference>
<sequence length="469" mass="52911">MATKALEENVVVSLSFADYPEDVQLCILSFLTPAEISAFACTSKRFVSLCRDNQRLWFSMCDRRWGSKTLIKKWGNGKISYKLLYKTLHECENLIGFWRRSGAGVDSGISGHLVFFEWGPFYVSGSWVTPMKTSTYKVIKAPFLWMGISSDGEPVNYLDLESRLEVSENLMGSEESLSELVPVNVNFIGKCHIAIEENVNFYVHSSGSPQNAAFMKVSSSGNVKEVSSTGNVKEEEPEESFGSPGSLPDLSMYEIYQYFANKTISSGNGSWRRQRRRKKERQGRRKWGTEHFVKVVNCSPTPARPLQGLWKGMSDDMSLEFYLVSYDDIGGITCRRVGELSQLFSGCTPVFWTSNTTFIESPLSSDEQHIYESRIHLQQPLAEGDIVEDCIACSDSGDVSHTLTMNSSYDLVIPDLLGTSLNPRQVEGRIWLYRNGTFGYGFLRNSHIIDLKQIARDGRILDVARFKED</sequence>
<dbReference type="GO" id="GO:0016567">
    <property type="term" value="P:protein ubiquitination"/>
    <property type="evidence" value="ECO:0007669"/>
    <property type="project" value="UniProtKB-UniRule"/>
</dbReference>
<dbReference type="InterPro" id="IPR001810">
    <property type="entry name" value="F-box_dom"/>
</dbReference>
<comment type="subunit">
    <text evidence="1">Component of the SCF-type E3 ligase complex.</text>
</comment>
<dbReference type="AlphaFoldDB" id="A0A328EAB6"/>
<evidence type="ECO:0000256" key="1">
    <source>
        <dbReference type="RuleBase" id="RU369085"/>
    </source>
</evidence>
<comment type="subcellular location">
    <subcellularLocation>
        <location evidence="1">Nucleus</location>
    </subcellularLocation>
</comment>
<organism evidence="4 5">
    <name type="scientific">Cuscuta australis</name>
    <dbReference type="NCBI Taxonomy" id="267555"/>
    <lineage>
        <taxon>Eukaryota</taxon>
        <taxon>Viridiplantae</taxon>
        <taxon>Streptophyta</taxon>
        <taxon>Embryophyta</taxon>
        <taxon>Tracheophyta</taxon>
        <taxon>Spermatophyta</taxon>
        <taxon>Magnoliopsida</taxon>
        <taxon>eudicotyledons</taxon>
        <taxon>Gunneridae</taxon>
        <taxon>Pentapetalae</taxon>
        <taxon>asterids</taxon>
        <taxon>lamiids</taxon>
        <taxon>Solanales</taxon>
        <taxon>Convolvulaceae</taxon>
        <taxon>Cuscuteae</taxon>
        <taxon>Cuscuta</taxon>
        <taxon>Cuscuta subgen. Grammica</taxon>
        <taxon>Cuscuta sect. Cleistogrammica</taxon>
    </lineage>
</organism>
<evidence type="ECO:0000259" key="3">
    <source>
        <dbReference type="PROSITE" id="PS50181"/>
    </source>
</evidence>
<proteinExistence type="predicted"/>
<dbReference type="GO" id="GO:0005634">
    <property type="term" value="C:nucleus"/>
    <property type="evidence" value="ECO:0007669"/>
    <property type="project" value="UniProtKB-SubCell"/>
</dbReference>
<dbReference type="InterPro" id="IPR036047">
    <property type="entry name" value="F-box-like_dom_sf"/>
</dbReference>
<dbReference type="PROSITE" id="PS50181">
    <property type="entry name" value="FBOX"/>
    <property type="match status" value="1"/>
</dbReference>
<evidence type="ECO:0000256" key="2">
    <source>
        <dbReference type="SAM" id="MobiDB-lite"/>
    </source>
</evidence>
<dbReference type="Gene3D" id="1.20.1280.50">
    <property type="match status" value="1"/>
</dbReference>
<dbReference type="PANTHER" id="PTHR12874">
    <property type="entry name" value="F-BOX ONLY PROTEIN 48-RELATED"/>
    <property type="match status" value="1"/>
</dbReference>
<feature type="region of interest" description="Disordered" evidence="2">
    <location>
        <begin position="223"/>
        <end position="246"/>
    </location>
</feature>
<protein>
    <recommendedName>
        <fullName evidence="1">F-box protein</fullName>
    </recommendedName>
</protein>
<feature type="domain" description="F-box" evidence="3">
    <location>
        <begin position="13"/>
        <end position="60"/>
    </location>
</feature>